<comment type="caution">
    <text evidence="2">The sequence shown here is derived from an EMBL/GenBank/DDBJ whole genome shotgun (WGS) entry which is preliminary data.</text>
</comment>
<sequence>MYASAESSNSLPSYDEPPLAPEASFQSGSCVTEVQELTSFIPACRFSIAKAVFLRATHTYAEVVSATENESQLFAHAIRYYRTDKLKGLGSPHTQVVKQQCIAPRILYDKDVSGGTSTTLLYFPQAAFALHVALVIPPYPGWQSCICDVRANIWIFQKFLKGRSVIRYQNVGVITIFILSALLIVSQRVIPELIQWKPGKRHVLPGQTQVAKRLQEFWNIRASTFTNLNLKDIIAAAV</sequence>
<keyword evidence="1" id="KW-0812">Transmembrane</keyword>
<feature type="transmembrane region" description="Helical" evidence="1">
    <location>
        <begin position="165"/>
        <end position="185"/>
    </location>
</feature>
<dbReference type="Proteomes" id="UP000812287">
    <property type="component" value="Unassembled WGS sequence"/>
</dbReference>
<protein>
    <submittedName>
        <fullName evidence="2">Uncharacterized protein</fullName>
    </submittedName>
</protein>
<dbReference type="RefSeq" id="XP_043039975.1">
    <property type="nucleotide sequence ID" value="XM_043184175.1"/>
</dbReference>
<keyword evidence="3" id="KW-1185">Reference proteome</keyword>
<evidence type="ECO:0000313" key="3">
    <source>
        <dbReference type="Proteomes" id="UP000812287"/>
    </source>
</evidence>
<dbReference type="AlphaFoldDB" id="A0A9P7VU34"/>
<keyword evidence="1" id="KW-0472">Membrane</keyword>
<evidence type="ECO:0000313" key="2">
    <source>
        <dbReference type="EMBL" id="KAG7446475.1"/>
    </source>
</evidence>
<gene>
    <name evidence="2" type="ORF">BT62DRAFT_919757</name>
</gene>
<accession>A0A9P7VU34</accession>
<proteinExistence type="predicted"/>
<dbReference type="EMBL" id="MU250534">
    <property type="protein sequence ID" value="KAG7446475.1"/>
    <property type="molecule type" value="Genomic_DNA"/>
</dbReference>
<keyword evidence="1" id="KW-1133">Transmembrane helix</keyword>
<name>A0A9P7VU34_9AGAR</name>
<dbReference type="GeneID" id="66106472"/>
<organism evidence="2 3">
    <name type="scientific">Guyanagaster necrorhizus</name>
    <dbReference type="NCBI Taxonomy" id="856835"/>
    <lineage>
        <taxon>Eukaryota</taxon>
        <taxon>Fungi</taxon>
        <taxon>Dikarya</taxon>
        <taxon>Basidiomycota</taxon>
        <taxon>Agaricomycotina</taxon>
        <taxon>Agaricomycetes</taxon>
        <taxon>Agaricomycetidae</taxon>
        <taxon>Agaricales</taxon>
        <taxon>Marasmiineae</taxon>
        <taxon>Physalacriaceae</taxon>
        <taxon>Guyanagaster</taxon>
    </lineage>
</organism>
<evidence type="ECO:0000256" key="1">
    <source>
        <dbReference type="SAM" id="Phobius"/>
    </source>
</evidence>
<reference evidence="2" key="1">
    <citation type="submission" date="2020-11" db="EMBL/GenBank/DDBJ databases">
        <title>Adaptations for nitrogen fixation in a non-lichenized fungal sporocarp promotes dispersal by wood-feeding termites.</title>
        <authorList>
            <consortium name="DOE Joint Genome Institute"/>
            <person name="Koch R.A."/>
            <person name="Yoon G."/>
            <person name="Arayal U."/>
            <person name="Lail K."/>
            <person name="Amirebrahimi M."/>
            <person name="Labutti K."/>
            <person name="Lipzen A."/>
            <person name="Riley R."/>
            <person name="Barry K."/>
            <person name="Henrissat B."/>
            <person name="Grigoriev I.V."/>
            <person name="Herr J.R."/>
            <person name="Aime M.C."/>
        </authorList>
    </citation>
    <scope>NUCLEOTIDE SEQUENCE</scope>
    <source>
        <strain evidence="2">MCA 3950</strain>
    </source>
</reference>